<evidence type="ECO:0000259" key="2">
    <source>
        <dbReference type="PROSITE" id="PS51208"/>
    </source>
</evidence>
<evidence type="ECO:0000313" key="4">
    <source>
        <dbReference type="Proteomes" id="UP001620460"/>
    </source>
</evidence>
<dbReference type="InterPro" id="IPR036709">
    <property type="entry name" value="Autotransporte_beta_dom_sf"/>
</dbReference>
<dbReference type="Pfam" id="PF03797">
    <property type="entry name" value="Autotransporter"/>
    <property type="match status" value="1"/>
</dbReference>
<sequence length="708" mass="72713">MKNLKKQISLSVLSSAMLAWLPMAVAHEVVVLPGVVGPVGVATGVQTQGPGLLTVGQQDINTQNEAGGGITTDAANTARIAFMNSSTVTGFVGSSGSTFLDISAGTVGNTVTFNGPVYSTTFSLAGTGTVNFNGGYTSNTGSTMDFGGDGFINVGAGQTVKAAVTNTAGAGTGTLTLNADSIIDGAVGAASGLRQITLTGGNALITGQAQAASYTLGTNTLNVGGAFAVPTAGTINTTIFSESLYGKIVPVGAASIGDALKVKVTVTGPIPVGSIFNIVDATSGTSGSTVTATSNTTRYLFSAAPTTNGLVQIIATQIPLVDVVTPVGNPTAPVIAPVIDALPLTPASVPLLTAITLLPTAAEVADALAQLQPDAVSLASPQASYRATQQLEQLWASHLDATQQSCALASTRNDRAPAHDGQESPCVTDKRPQLWAAGFGFAGTQRGANGYEGYSDNSGGLILGYDMPLSPSLTLGGSLRYARSALDGLSQRSHGDVRSRQASVYLGYAPGNWFFNGDLVVGHDDYASSRQVSFTGINETARADYSGRQYTAFGTAGYHYRLGDGRTVFTPFATIQHTRMKVRGYTETGGNSVDLRVDPRDQNFTQSGLGVKLARDLVSSGARTIRPEIHATWLHAFDGQAAGSTAAFVSGGPQFNASGVNTGRNIVDVGASVLVAGESAWSFEAGYDYQHSQRFSAGQVMLRATMRL</sequence>
<dbReference type="Proteomes" id="UP001620460">
    <property type="component" value="Unassembled WGS sequence"/>
</dbReference>
<proteinExistence type="predicted"/>
<accession>A0ABW8JW77</accession>
<dbReference type="InterPro" id="IPR005546">
    <property type="entry name" value="Autotransporte_beta"/>
</dbReference>
<feature type="signal peptide" evidence="1">
    <location>
        <begin position="1"/>
        <end position="26"/>
    </location>
</feature>
<comment type="caution">
    <text evidence="3">The sequence shown here is derived from an EMBL/GenBank/DDBJ whole genome shotgun (WGS) entry which is preliminary data.</text>
</comment>
<dbReference type="PROSITE" id="PS51208">
    <property type="entry name" value="AUTOTRANSPORTER"/>
    <property type="match status" value="1"/>
</dbReference>
<dbReference type="EMBL" id="JADIKM010000004">
    <property type="protein sequence ID" value="MFK2905309.1"/>
    <property type="molecule type" value="Genomic_DNA"/>
</dbReference>
<evidence type="ECO:0000313" key="3">
    <source>
        <dbReference type="EMBL" id="MFK2905309.1"/>
    </source>
</evidence>
<dbReference type="NCBIfam" id="TIGR01414">
    <property type="entry name" value="autotrans_barl"/>
    <property type="match status" value="1"/>
</dbReference>
<keyword evidence="1" id="KW-0732">Signal</keyword>
<dbReference type="SUPFAM" id="SSF103515">
    <property type="entry name" value="Autotransporter"/>
    <property type="match status" value="1"/>
</dbReference>
<keyword evidence="4" id="KW-1185">Reference proteome</keyword>
<gene>
    <name evidence="3" type="ORF">ISP17_15205</name>
</gene>
<dbReference type="RefSeq" id="WP_404634692.1">
    <property type="nucleotide sequence ID" value="NZ_JADIKM010000004.1"/>
</dbReference>
<dbReference type="SMART" id="SM00869">
    <property type="entry name" value="Autotransporter"/>
    <property type="match status" value="1"/>
</dbReference>
<dbReference type="InterPro" id="IPR006315">
    <property type="entry name" value="OM_autotransptr_brl_dom"/>
</dbReference>
<feature type="chain" id="PRO_5045774057" evidence="1">
    <location>
        <begin position="27"/>
        <end position="708"/>
    </location>
</feature>
<protein>
    <submittedName>
        <fullName evidence="3">Autotransporter domain-containing protein</fullName>
    </submittedName>
</protein>
<dbReference type="Gene3D" id="2.40.128.130">
    <property type="entry name" value="Autotransporter beta-domain"/>
    <property type="match status" value="1"/>
</dbReference>
<organism evidence="3 4">
    <name type="scientific">Dyella ginsengisoli</name>
    <dbReference type="NCBI Taxonomy" id="363848"/>
    <lineage>
        <taxon>Bacteria</taxon>
        <taxon>Pseudomonadati</taxon>
        <taxon>Pseudomonadota</taxon>
        <taxon>Gammaproteobacteria</taxon>
        <taxon>Lysobacterales</taxon>
        <taxon>Rhodanobacteraceae</taxon>
        <taxon>Dyella</taxon>
    </lineage>
</organism>
<reference evidence="3 4" key="1">
    <citation type="submission" date="2020-10" db="EMBL/GenBank/DDBJ databases">
        <title>Phylogeny of dyella-like bacteria.</title>
        <authorList>
            <person name="Fu J."/>
        </authorList>
    </citation>
    <scope>NUCLEOTIDE SEQUENCE [LARGE SCALE GENOMIC DNA]</scope>
    <source>
        <strain evidence="3 4">Gsoil3046</strain>
    </source>
</reference>
<feature type="domain" description="Autotransporter" evidence="2">
    <location>
        <begin position="427"/>
        <end position="708"/>
    </location>
</feature>
<evidence type="ECO:0000256" key="1">
    <source>
        <dbReference type="SAM" id="SignalP"/>
    </source>
</evidence>
<name>A0ABW8JW77_9GAMM</name>